<protein>
    <submittedName>
        <fullName evidence="2">Uncharacterized protein</fullName>
    </submittedName>
</protein>
<feature type="compositionally biased region" description="Acidic residues" evidence="1">
    <location>
        <begin position="232"/>
        <end position="244"/>
    </location>
</feature>
<name>A0A3S4ZVI3_9PLAT</name>
<evidence type="ECO:0000313" key="2">
    <source>
        <dbReference type="EMBL" id="VEL20936.1"/>
    </source>
</evidence>
<organism evidence="2 3">
    <name type="scientific">Protopolystoma xenopodis</name>
    <dbReference type="NCBI Taxonomy" id="117903"/>
    <lineage>
        <taxon>Eukaryota</taxon>
        <taxon>Metazoa</taxon>
        <taxon>Spiralia</taxon>
        <taxon>Lophotrochozoa</taxon>
        <taxon>Platyhelminthes</taxon>
        <taxon>Monogenea</taxon>
        <taxon>Polyopisthocotylea</taxon>
        <taxon>Polystomatidea</taxon>
        <taxon>Polystomatidae</taxon>
        <taxon>Protopolystoma</taxon>
    </lineage>
</organism>
<dbReference type="Proteomes" id="UP000784294">
    <property type="component" value="Unassembled WGS sequence"/>
</dbReference>
<evidence type="ECO:0000313" key="3">
    <source>
        <dbReference type="Proteomes" id="UP000784294"/>
    </source>
</evidence>
<dbReference type="EMBL" id="CAAALY010048681">
    <property type="protein sequence ID" value="VEL20936.1"/>
    <property type="molecule type" value="Genomic_DNA"/>
</dbReference>
<dbReference type="AlphaFoldDB" id="A0A3S4ZVI3"/>
<gene>
    <name evidence="2" type="ORF">PXEA_LOCUS14376</name>
</gene>
<evidence type="ECO:0000256" key="1">
    <source>
        <dbReference type="SAM" id="MobiDB-lite"/>
    </source>
</evidence>
<keyword evidence="3" id="KW-1185">Reference proteome</keyword>
<sequence length="439" mass="48956">MNQRSKQSKLGLKQSDLRRRAHDKSTGVSAASSAAQAGVIKPYAMLAKVVSEEDKESMLEPGMGTEAFADMDLNSVETWQEEEPEMHSYDCDSDELIEDLLDNEAEVITKKQNKRPNNNDPWDGMGYEPNDDLPEDIDYQGSEEIDVLRGNEDDGLDETASEHYDYQIERELYACSGEEEPLEEEEDSEEENLGEVEELGFPLLVDTVEVGLPAAVKTSQLPLGPSDHIEGSDEEEEDVYDDETQGLLSGDRYQRKREPLSGTGRRTNHYHQHQSFSGSTDVLKINATSSSAQTLPAISDGKHIVAAIIGSNEMPTRVRRRKSRREISGQSLKNTSASTLNNLPAQIQMSSQSSKSHKESKDRRRRTGPELSDTTAGMDQTCRPRKRPGWLGRRFSAQGGGARAFGLGLMHPYRLTRNLSEMLVVALKQVITQKTASWY</sequence>
<accession>A0A3S4ZVI3</accession>
<feature type="region of interest" description="Disordered" evidence="1">
    <location>
        <begin position="109"/>
        <end position="137"/>
    </location>
</feature>
<feature type="compositionally biased region" description="Acidic residues" evidence="1">
    <location>
        <begin position="177"/>
        <end position="194"/>
    </location>
</feature>
<feature type="compositionally biased region" description="Polar residues" evidence="1">
    <location>
        <begin position="328"/>
        <end position="349"/>
    </location>
</feature>
<reference evidence="2" key="1">
    <citation type="submission" date="2018-11" db="EMBL/GenBank/DDBJ databases">
        <authorList>
            <consortium name="Pathogen Informatics"/>
        </authorList>
    </citation>
    <scope>NUCLEOTIDE SEQUENCE</scope>
</reference>
<feature type="region of interest" description="Disordered" evidence="1">
    <location>
        <begin position="315"/>
        <end position="391"/>
    </location>
</feature>
<feature type="region of interest" description="Disordered" evidence="1">
    <location>
        <begin position="1"/>
        <end position="34"/>
    </location>
</feature>
<feature type="region of interest" description="Disordered" evidence="1">
    <location>
        <begin position="219"/>
        <end position="277"/>
    </location>
</feature>
<feature type="region of interest" description="Disordered" evidence="1">
    <location>
        <begin position="175"/>
        <end position="194"/>
    </location>
</feature>
<comment type="caution">
    <text evidence="2">The sequence shown here is derived from an EMBL/GenBank/DDBJ whole genome shotgun (WGS) entry which is preliminary data.</text>
</comment>
<proteinExistence type="predicted"/>